<dbReference type="InterPro" id="IPR051495">
    <property type="entry name" value="Epithelial_Barrier/Signaling"/>
</dbReference>
<feature type="non-terminal residue" evidence="9">
    <location>
        <position position="907"/>
    </location>
</feature>
<comment type="subcellular location">
    <subcellularLocation>
        <location evidence="1">Membrane</location>
    </subcellularLocation>
</comment>
<dbReference type="SUPFAM" id="SSF81296">
    <property type="entry name" value="E set domains"/>
    <property type="match status" value="1"/>
</dbReference>
<evidence type="ECO:0000256" key="4">
    <source>
        <dbReference type="ARBA" id="ARBA00023136"/>
    </source>
</evidence>
<evidence type="ECO:0000256" key="2">
    <source>
        <dbReference type="ARBA" id="ARBA00022692"/>
    </source>
</evidence>
<feature type="non-terminal residue" evidence="9">
    <location>
        <position position="1"/>
    </location>
</feature>
<keyword evidence="10" id="KW-1185">Reference proteome</keyword>
<keyword evidence="2" id="KW-0812">Transmembrane</keyword>
<keyword evidence="4" id="KW-0472">Membrane</keyword>
<evidence type="ECO:0000313" key="9">
    <source>
        <dbReference type="EMBL" id="CAK9254380.1"/>
    </source>
</evidence>
<gene>
    <name evidence="9" type="ORF">CSSPJE1EN1_LOCUS29758</name>
</gene>
<evidence type="ECO:0000259" key="6">
    <source>
        <dbReference type="PROSITE" id="PS50856"/>
    </source>
</evidence>
<dbReference type="PANTHER" id="PTHR13802">
    <property type="entry name" value="MUCIN 4-RELATED"/>
    <property type="match status" value="1"/>
</dbReference>
<protein>
    <submittedName>
        <fullName evidence="9">Uncharacterized protein</fullName>
    </submittedName>
</protein>
<dbReference type="PANTHER" id="PTHR13802:SF52">
    <property type="entry name" value="MUCIN-4"/>
    <property type="match status" value="1"/>
</dbReference>
<evidence type="ECO:0000259" key="7">
    <source>
        <dbReference type="PROSITE" id="PS51220"/>
    </source>
</evidence>
<dbReference type="InterPro" id="IPR005533">
    <property type="entry name" value="AMOP_dom"/>
</dbReference>
<comment type="caution">
    <text evidence="9">The sequence shown here is derived from an EMBL/GenBank/DDBJ whole genome shotgun (WGS) entry which is preliminary data.</text>
</comment>
<evidence type="ECO:0000313" key="10">
    <source>
        <dbReference type="Proteomes" id="UP001497444"/>
    </source>
</evidence>
<dbReference type="PROSITE" id="PS51233">
    <property type="entry name" value="VWFD"/>
    <property type="match status" value="1"/>
</dbReference>
<proteinExistence type="predicted"/>
<dbReference type="Pfam" id="PF03782">
    <property type="entry name" value="AMOP"/>
    <property type="match status" value="1"/>
</dbReference>
<dbReference type="InterPro" id="IPR014756">
    <property type="entry name" value="Ig_E-set"/>
</dbReference>
<dbReference type="EMBL" id="CAXAQS010001023">
    <property type="protein sequence ID" value="CAK9254380.1"/>
    <property type="molecule type" value="Genomic_DNA"/>
</dbReference>
<dbReference type="SMART" id="SM00216">
    <property type="entry name" value="VWD"/>
    <property type="match status" value="1"/>
</dbReference>
<reference evidence="9" key="1">
    <citation type="submission" date="2024-02" db="EMBL/GenBank/DDBJ databases">
        <authorList>
            <consortium name="ELIXIR-Norway"/>
            <consortium name="Elixir Norway"/>
        </authorList>
    </citation>
    <scope>NUCLEOTIDE SEQUENCE</scope>
</reference>
<evidence type="ECO:0000256" key="5">
    <source>
        <dbReference type="ARBA" id="ARBA00023157"/>
    </source>
</evidence>
<name>A0ABP0VLM1_9BRYO</name>
<sequence length="907" mass="105164">IQRDGYLAFNRGLLSYKFPIKFPILPRNPLLEEDPSIIAPWFALQDIPTEVPNAGVYFKIVNLESEWNITLRERIYADFREGMIGAADFKPKFALIITWRNMTMVNRRPEMPLVTNTYQCVVATDEIRTYVMFNYEQIQWITHQDNYEGLKGSAAYVGFNAGNTTRTFEFRPYSQNPRISYLTTRGWGNGLRGRYFFQVDEEVWPGSCIEKDLDPNLPDRLPLTFFPRVGHMLGGTLVNFTGPCLSPNSIITCKFENWRTQGIYRDFNHATCISPPVMYHGYIDLTVTVDDRILFLGRFYNQPPDIADDDVVVLDSADRLEEPTQLEIKWKPHKLAWDHNTRITMSLWGYRETGDVYPSLTYIDTLADPGFLRLGQIKTIIDPSLFRDRKNVNNTDLIFGFIAINLTDPTILGKDIKQSPIIWSRPMPLAWYFKKQWEREYGANGKWKEKFCYDWSQHESHNDRFATTVFRCPCTLQEAQLDRGRFSPDLECNVVDRKCDTFHRGAQHCVKSGRPSIGGSGQTCCYDDYNELLQTADTMYGGRPSRAFVYGKHPFKLRMMIPALSEWLHDTMPFFFCCKWQAKEDNAQTCQMYNNWRTSQDCSSYQAPAIGSVYGDPHIITFDRFNYTFNGKGEYTLLHVDNPVHKIDVQARFEQVPRHRRTDPLINATALTAVAARDNISSVVEFRLRPTAARWRYHMYVIVDKEYVFWWDESMRLQNFRGVTLYQPAGIQNMSHIIAMFDSGVGVEVMTNKGHLTVHVYVPETFLNGTAGLLGKYSRDYRDDFTLPNGQAISVQSSQEDIHMRFGKSWHVQERVAIGDENQVASLFFHDAFSFANYDDPNFIPDFGLPPRLPDWAEHLRPDMEIVCSDSIPCQYDYIITLDREYAKITKDHEAYALWLSNEAHRK</sequence>
<feature type="domain" description="NIDO" evidence="7">
    <location>
        <begin position="42"/>
        <end position="202"/>
    </location>
</feature>
<dbReference type="SMART" id="SM00723">
    <property type="entry name" value="AMOP"/>
    <property type="match status" value="1"/>
</dbReference>
<keyword evidence="5" id="KW-1015">Disulfide bond</keyword>
<organism evidence="9 10">
    <name type="scientific">Sphagnum jensenii</name>
    <dbReference type="NCBI Taxonomy" id="128206"/>
    <lineage>
        <taxon>Eukaryota</taxon>
        <taxon>Viridiplantae</taxon>
        <taxon>Streptophyta</taxon>
        <taxon>Embryophyta</taxon>
        <taxon>Bryophyta</taxon>
        <taxon>Sphagnophytina</taxon>
        <taxon>Sphagnopsida</taxon>
        <taxon>Sphagnales</taxon>
        <taxon>Sphagnaceae</taxon>
        <taxon>Sphagnum</taxon>
    </lineage>
</organism>
<dbReference type="PROSITE" id="PS50856">
    <property type="entry name" value="AMOP"/>
    <property type="match status" value="1"/>
</dbReference>
<dbReference type="Pfam" id="PF06119">
    <property type="entry name" value="NIDO"/>
    <property type="match status" value="1"/>
</dbReference>
<dbReference type="Proteomes" id="UP001497444">
    <property type="component" value="Unassembled WGS sequence"/>
</dbReference>
<feature type="domain" description="AMOP" evidence="6">
    <location>
        <begin position="444"/>
        <end position="597"/>
    </location>
</feature>
<evidence type="ECO:0000256" key="3">
    <source>
        <dbReference type="ARBA" id="ARBA00022989"/>
    </source>
</evidence>
<dbReference type="PROSITE" id="PS51220">
    <property type="entry name" value="NIDO"/>
    <property type="match status" value="1"/>
</dbReference>
<dbReference type="InterPro" id="IPR013783">
    <property type="entry name" value="Ig-like_fold"/>
</dbReference>
<keyword evidence="3" id="KW-1133">Transmembrane helix</keyword>
<dbReference type="Pfam" id="PF00094">
    <property type="entry name" value="VWD"/>
    <property type="match status" value="2"/>
</dbReference>
<dbReference type="Gene3D" id="2.60.40.10">
    <property type="entry name" value="Immunoglobulins"/>
    <property type="match status" value="1"/>
</dbReference>
<dbReference type="SMART" id="SM00539">
    <property type="entry name" value="NIDO"/>
    <property type="match status" value="1"/>
</dbReference>
<dbReference type="InterPro" id="IPR001846">
    <property type="entry name" value="VWF_type-D"/>
</dbReference>
<accession>A0ABP0VLM1</accession>
<evidence type="ECO:0000256" key="1">
    <source>
        <dbReference type="ARBA" id="ARBA00004370"/>
    </source>
</evidence>
<evidence type="ECO:0000259" key="8">
    <source>
        <dbReference type="PROSITE" id="PS51233"/>
    </source>
</evidence>
<dbReference type="InterPro" id="IPR003886">
    <property type="entry name" value="NIDO_dom"/>
</dbReference>
<feature type="domain" description="VWFD" evidence="8">
    <location>
        <begin position="609"/>
        <end position="818"/>
    </location>
</feature>